<dbReference type="InterPro" id="IPR035093">
    <property type="entry name" value="RelE/ParE_toxin_dom_sf"/>
</dbReference>
<dbReference type="InterPro" id="IPR007712">
    <property type="entry name" value="RelE/ParE_toxin"/>
</dbReference>
<dbReference type="PANTHER" id="PTHR33755">
    <property type="entry name" value="TOXIN PARE1-RELATED"/>
    <property type="match status" value="1"/>
</dbReference>
<evidence type="ECO:0000256" key="1">
    <source>
        <dbReference type="ARBA" id="ARBA00006226"/>
    </source>
</evidence>
<dbReference type="Gene3D" id="3.30.2310.20">
    <property type="entry name" value="RelE-like"/>
    <property type="match status" value="1"/>
</dbReference>
<dbReference type="InterPro" id="IPR051803">
    <property type="entry name" value="TA_system_RelE-like_toxin"/>
</dbReference>
<reference evidence="3 4" key="1">
    <citation type="submission" date="2014-09" db="EMBL/GenBank/DDBJ databases">
        <title>Genome sequence of Pseudomonas lutea strain DSM 17257T.</title>
        <authorList>
            <person name="Kwak Y."/>
            <person name="Shin J.-H."/>
        </authorList>
    </citation>
    <scope>NUCLEOTIDE SEQUENCE [LARGE SCALE GENOMIC DNA]</scope>
    <source>
        <strain evidence="3 4">DSM 17257</strain>
    </source>
</reference>
<dbReference type="EMBL" id="JRMB01000002">
    <property type="protein sequence ID" value="KGF64191.1"/>
    <property type="molecule type" value="Genomic_DNA"/>
</dbReference>
<accession>A0A9X0EE71</accession>
<dbReference type="Pfam" id="PF05016">
    <property type="entry name" value="ParE_toxin"/>
    <property type="match status" value="1"/>
</dbReference>
<comment type="caution">
    <text evidence="3">The sequence shown here is derived from an EMBL/GenBank/DDBJ whole genome shotgun (WGS) entry which is preliminary data.</text>
</comment>
<dbReference type="Proteomes" id="UP000029719">
    <property type="component" value="Unassembled WGS sequence"/>
</dbReference>
<proteinExistence type="inferred from homology"/>
<organism evidence="3 4">
    <name type="scientific">Pseudomonas lutea</name>
    <dbReference type="NCBI Taxonomy" id="243924"/>
    <lineage>
        <taxon>Bacteria</taxon>
        <taxon>Pseudomonadati</taxon>
        <taxon>Pseudomonadota</taxon>
        <taxon>Gammaproteobacteria</taxon>
        <taxon>Pseudomonadales</taxon>
        <taxon>Pseudomonadaceae</taxon>
        <taxon>Pseudomonas</taxon>
    </lineage>
</organism>
<dbReference type="AlphaFoldDB" id="A0A9X0EE71"/>
<gene>
    <name evidence="3" type="ORF">LT42_20190</name>
</gene>
<comment type="similarity">
    <text evidence="1">Belongs to the RelE toxin family.</text>
</comment>
<keyword evidence="2" id="KW-1277">Toxin-antitoxin system</keyword>
<evidence type="ECO:0000313" key="4">
    <source>
        <dbReference type="Proteomes" id="UP000029719"/>
    </source>
</evidence>
<dbReference type="OrthoDB" id="9798046at2"/>
<sequence>MLRLEWTKYAKADLLAILEYIANHDANAARRFKEEVDLRIGHLPRHPRLYKTGREAGTREIVVAPNYLVVYAEAPTTVLILRVLHAAQQWPQPPRIEHRPR</sequence>
<name>A0A9X0EE71_9PSED</name>
<protein>
    <submittedName>
        <fullName evidence="3">Addiction module antitoxin</fullName>
    </submittedName>
</protein>
<evidence type="ECO:0000256" key="2">
    <source>
        <dbReference type="ARBA" id="ARBA00022649"/>
    </source>
</evidence>
<dbReference type="RefSeq" id="WP_037016622.1">
    <property type="nucleotide sequence ID" value="NZ_JRMB01000002.1"/>
</dbReference>
<evidence type="ECO:0000313" key="3">
    <source>
        <dbReference type="EMBL" id="KGF64191.1"/>
    </source>
</evidence>